<sequence>MTVPDLSGALDLADPDFRQNPYPHYERLRDESGLFWHEGYLAYVVPRYEDVARVLKSSRWHVRPGSGFLDRQLAANETVNQLMQGFYYFLDDPHHRRLRSVVSTTFTPRIVSSFRGRIQQIVDGLLDSSLGERGEAEFMNDVSYPLTIRVVTEILGFDAEEDQKFLYDRALALAGLLEWDAPVERVTEGGESMMEISNRFVDLLESRRQEPRDDLISSLIAARAEGRTSDDFEVIFMCVLLVTVGYETTMNYLGNSVYSLLTHPDQFERLVRDPGMLGSGPALDELLRYEAPVQVTSRVAMDDVDVAGTRIRAGEQVVVMLGGSNRDPGVFTDPDRLDLGRANANRHMTFAHGPHFCLGAALAKTEAEILLSTLARRYPGVRLAPDHRWRDTAILRSLSHLPLRLEK</sequence>
<protein>
    <submittedName>
        <fullName evidence="7">Cytochrome P450</fullName>
    </submittedName>
</protein>
<name>A0A7X6MC19_9ACTN</name>
<gene>
    <name evidence="7" type="ORF">HGB44_05855</name>
</gene>
<dbReference type="InterPro" id="IPR036396">
    <property type="entry name" value="Cyt_P450_sf"/>
</dbReference>
<dbReference type="PANTHER" id="PTHR46696:SF4">
    <property type="entry name" value="BIOTIN BIOSYNTHESIS CYTOCHROME P450"/>
    <property type="match status" value="1"/>
</dbReference>
<evidence type="ECO:0000313" key="8">
    <source>
        <dbReference type="Proteomes" id="UP000553209"/>
    </source>
</evidence>
<dbReference type="GO" id="GO:0036199">
    <property type="term" value="F:cholest-4-en-3-one 26-monooxygenase activity"/>
    <property type="evidence" value="ECO:0007669"/>
    <property type="project" value="TreeGrafter"/>
</dbReference>
<accession>A0A7X6MC19</accession>
<dbReference type="InterPro" id="IPR002397">
    <property type="entry name" value="Cyt_P450_B"/>
</dbReference>
<keyword evidence="5" id="KW-0408">Iron</keyword>
<proteinExistence type="inferred from homology"/>
<dbReference type="GO" id="GO:0005506">
    <property type="term" value="F:iron ion binding"/>
    <property type="evidence" value="ECO:0007669"/>
    <property type="project" value="InterPro"/>
</dbReference>
<dbReference type="Pfam" id="PF00067">
    <property type="entry name" value="p450"/>
    <property type="match status" value="1"/>
</dbReference>
<evidence type="ECO:0000313" key="7">
    <source>
        <dbReference type="EMBL" id="NKY97198.1"/>
    </source>
</evidence>
<dbReference type="GO" id="GO:0008395">
    <property type="term" value="F:steroid hydroxylase activity"/>
    <property type="evidence" value="ECO:0007669"/>
    <property type="project" value="TreeGrafter"/>
</dbReference>
<comment type="similarity">
    <text evidence="1">Belongs to the cytochrome P450 family.</text>
</comment>
<dbReference type="Proteomes" id="UP000553209">
    <property type="component" value="Unassembled WGS sequence"/>
</dbReference>
<dbReference type="InterPro" id="IPR001128">
    <property type="entry name" value="Cyt_P450"/>
</dbReference>
<comment type="caution">
    <text evidence="7">The sequence shown here is derived from an EMBL/GenBank/DDBJ whole genome shotgun (WGS) entry which is preliminary data.</text>
</comment>
<dbReference type="PANTHER" id="PTHR46696">
    <property type="entry name" value="P450, PUTATIVE (EUROFUNG)-RELATED"/>
    <property type="match status" value="1"/>
</dbReference>
<evidence type="ECO:0000256" key="2">
    <source>
        <dbReference type="ARBA" id="ARBA00022617"/>
    </source>
</evidence>
<keyword evidence="3" id="KW-0479">Metal-binding</keyword>
<dbReference type="RefSeq" id="WP_061082474.1">
    <property type="nucleotide sequence ID" value="NZ_JAAXPG010000004.1"/>
</dbReference>
<dbReference type="GO" id="GO:0020037">
    <property type="term" value="F:heme binding"/>
    <property type="evidence" value="ECO:0007669"/>
    <property type="project" value="InterPro"/>
</dbReference>
<evidence type="ECO:0000256" key="6">
    <source>
        <dbReference type="ARBA" id="ARBA00023033"/>
    </source>
</evidence>
<organism evidence="7 8">
    <name type="scientific">Nocardiopsis alborubida</name>
    <dbReference type="NCBI Taxonomy" id="146802"/>
    <lineage>
        <taxon>Bacteria</taxon>
        <taxon>Bacillati</taxon>
        <taxon>Actinomycetota</taxon>
        <taxon>Actinomycetes</taxon>
        <taxon>Streptosporangiales</taxon>
        <taxon>Nocardiopsidaceae</taxon>
        <taxon>Nocardiopsis</taxon>
    </lineage>
</organism>
<keyword evidence="6" id="KW-0503">Monooxygenase</keyword>
<dbReference type="GO" id="GO:0006707">
    <property type="term" value="P:cholesterol catabolic process"/>
    <property type="evidence" value="ECO:0007669"/>
    <property type="project" value="TreeGrafter"/>
</dbReference>
<dbReference type="SUPFAM" id="SSF48264">
    <property type="entry name" value="Cytochrome P450"/>
    <property type="match status" value="1"/>
</dbReference>
<evidence type="ECO:0000256" key="5">
    <source>
        <dbReference type="ARBA" id="ARBA00023004"/>
    </source>
</evidence>
<evidence type="ECO:0000256" key="3">
    <source>
        <dbReference type="ARBA" id="ARBA00022723"/>
    </source>
</evidence>
<keyword evidence="4" id="KW-0560">Oxidoreductase</keyword>
<dbReference type="PRINTS" id="PR00359">
    <property type="entry name" value="BP450"/>
</dbReference>
<dbReference type="CDD" id="cd20625">
    <property type="entry name" value="CYP164-like"/>
    <property type="match status" value="1"/>
</dbReference>
<evidence type="ECO:0000256" key="4">
    <source>
        <dbReference type="ARBA" id="ARBA00023002"/>
    </source>
</evidence>
<keyword evidence="8" id="KW-1185">Reference proteome</keyword>
<dbReference type="FunFam" id="1.10.630.10:FF:000018">
    <property type="entry name" value="Cytochrome P450 monooxygenase"/>
    <property type="match status" value="1"/>
</dbReference>
<dbReference type="Gene3D" id="1.10.630.10">
    <property type="entry name" value="Cytochrome P450"/>
    <property type="match status" value="1"/>
</dbReference>
<keyword evidence="2" id="KW-0349">Heme</keyword>
<dbReference type="AlphaFoldDB" id="A0A7X6MC19"/>
<evidence type="ECO:0000256" key="1">
    <source>
        <dbReference type="ARBA" id="ARBA00010617"/>
    </source>
</evidence>
<reference evidence="7 8" key="1">
    <citation type="submission" date="2020-04" db="EMBL/GenBank/DDBJ databases">
        <title>MicrobeNet Type strains.</title>
        <authorList>
            <person name="Nicholson A.C."/>
        </authorList>
    </citation>
    <scope>NUCLEOTIDE SEQUENCE [LARGE SCALE GENOMIC DNA]</scope>
    <source>
        <strain evidence="7 8">ATCC 23612</strain>
    </source>
</reference>
<dbReference type="EMBL" id="JAAXPG010000004">
    <property type="protein sequence ID" value="NKY97198.1"/>
    <property type="molecule type" value="Genomic_DNA"/>
</dbReference>